<keyword evidence="2" id="KW-1185">Reference proteome</keyword>
<accession>A0ABS7YQX9</accession>
<dbReference type="EMBL" id="JAIWIU010000150">
    <property type="protein sequence ID" value="MCA2018093.1"/>
    <property type="molecule type" value="Genomic_DNA"/>
</dbReference>
<name>A0ABS7YQX9_9VIBR</name>
<reference evidence="2" key="1">
    <citation type="submission" date="2023-07" db="EMBL/GenBank/DDBJ databases">
        <title>Molecular identification of indigenous halophilic bacteria isolated from red sea cost, biodegradation of synthetic dyes and assessment of degraded metabolite toxicity.</title>
        <authorList>
            <person name="Chaieb K."/>
            <person name="Altayb H.N."/>
        </authorList>
    </citation>
    <scope>NUCLEOTIDE SEQUENCE [LARGE SCALE GENOMIC DNA]</scope>
    <source>
        <strain evidence="2">K20</strain>
    </source>
</reference>
<dbReference type="RefSeq" id="WP_225251638.1">
    <property type="nucleotide sequence ID" value="NZ_JAIWIU010000150.1"/>
</dbReference>
<evidence type="ECO:0000313" key="1">
    <source>
        <dbReference type="EMBL" id="MCA2018093.1"/>
    </source>
</evidence>
<organism evidence="1 2">
    <name type="scientific">Vibrio tritonius</name>
    <dbReference type="NCBI Taxonomy" id="1435069"/>
    <lineage>
        <taxon>Bacteria</taxon>
        <taxon>Pseudomonadati</taxon>
        <taxon>Pseudomonadota</taxon>
        <taxon>Gammaproteobacteria</taxon>
        <taxon>Vibrionales</taxon>
        <taxon>Vibrionaceae</taxon>
        <taxon>Vibrio</taxon>
    </lineage>
</organism>
<comment type="caution">
    <text evidence="1">The sequence shown here is derived from an EMBL/GenBank/DDBJ whole genome shotgun (WGS) entry which is preliminary data.</text>
</comment>
<proteinExistence type="predicted"/>
<dbReference type="Proteomes" id="UP001199044">
    <property type="component" value="Unassembled WGS sequence"/>
</dbReference>
<evidence type="ECO:0000313" key="2">
    <source>
        <dbReference type="Proteomes" id="UP001199044"/>
    </source>
</evidence>
<gene>
    <name evidence="1" type="ORF">LDJ79_18385</name>
</gene>
<sequence length="74" mass="9077">MDIVRNKAWRKFKAKVKSRKNDEILEKQWIAEKNWKLMYTRGEKLRRAKQLGIDYLKKTIRQTLDNEQPLDEDK</sequence>
<protein>
    <submittedName>
        <fullName evidence="1">Uncharacterized protein</fullName>
    </submittedName>
</protein>